<evidence type="ECO:0000256" key="2">
    <source>
        <dbReference type="ARBA" id="ARBA00023110"/>
    </source>
</evidence>
<dbReference type="PANTHER" id="PTHR11071:SF561">
    <property type="entry name" value="PEPTIDYL-PROLYL CIS-TRANS ISOMERASE D-RELATED"/>
    <property type="match status" value="1"/>
</dbReference>
<dbReference type="InterPro" id="IPR029000">
    <property type="entry name" value="Cyclophilin-like_dom_sf"/>
</dbReference>
<dbReference type="PRINTS" id="PR00153">
    <property type="entry name" value="CSAPPISMRASE"/>
</dbReference>
<dbReference type="AlphaFoldDB" id="A0AAD7MME9"/>
<sequence>MSSCYLDVYAGERSKFEEEDAQYQLTRSLLDKHASTFGLPSLPEDLDTEQQDILGDVHKSDSQPLRFRAPMPLLLGRLIFQLDPAPGLAKTRQNFTALCTGEKGQCRSNPKKKLHYVGCPIHRVVRSFVAQGGDVTRGDGSGGESIYGPKFACEKAGLQATPRKGSLAMANSGGKSPVSSSQFFIVLADDEKSLAKLAGKYAVFGQVVPSEDSGRILNRLNEVSRPTGSSDETPSVPVWIGGCGFRINPLLWTH</sequence>
<evidence type="ECO:0000256" key="3">
    <source>
        <dbReference type="ARBA" id="ARBA00023235"/>
    </source>
</evidence>
<reference evidence="6" key="1">
    <citation type="submission" date="2023-03" db="EMBL/GenBank/DDBJ databases">
        <title>Massive genome expansion in bonnet fungi (Mycena s.s.) driven by repeated elements and novel gene families across ecological guilds.</title>
        <authorList>
            <consortium name="Lawrence Berkeley National Laboratory"/>
            <person name="Harder C.B."/>
            <person name="Miyauchi S."/>
            <person name="Viragh M."/>
            <person name="Kuo A."/>
            <person name="Thoen E."/>
            <person name="Andreopoulos B."/>
            <person name="Lu D."/>
            <person name="Skrede I."/>
            <person name="Drula E."/>
            <person name="Henrissat B."/>
            <person name="Morin E."/>
            <person name="Kohler A."/>
            <person name="Barry K."/>
            <person name="LaButti K."/>
            <person name="Morin E."/>
            <person name="Salamov A."/>
            <person name="Lipzen A."/>
            <person name="Mereny Z."/>
            <person name="Hegedus B."/>
            <person name="Baldrian P."/>
            <person name="Stursova M."/>
            <person name="Weitz H."/>
            <person name="Taylor A."/>
            <person name="Grigoriev I.V."/>
            <person name="Nagy L.G."/>
            <person name="Martin F."/>
            <person name="Kauserud H."/>
        </authorList>
    </citation>
    <scope>NUCLEOTIDE SEQUENCE</scope>
    <source>
        <strain evidence="6">CBHHK182m</strain>
    </source>
</reference>
<evidence type="ECO:0000256" key="4">
    <source>
        <dbReference type="RuleBase" id="RU363019"/>
    </source>
</evidence>
<protein>
    <recommendedName>
        <fullName evidence="4">Peptidyl-prolyl cis-trans isomerase</fullName>
        <shortName evidence="4">PPIase</shortName>
        <ecNumber evidence="4">5.2.1.8</ecNumber>
    </recommendedName>
</protein>
<dbReference type="EC" id="5.2.1.8" evidence="4"/>
<proteinExistence type="inferred from homology"/>
<dbReference type="GO" id="GO:0006457">
    <property type="term" value="P:protein folding"/>
    <property type="evidence" value="ECO:0007669"/>
    <property type="project" value="TreeGrafter"/>
</dbReference>
<dbReference type="GO" id="GO:0005737">
    <property type="term" value="C:cytoplasm"/>
    <property type="evidence" value="ECO:0007669"/>
    <property type="project" value="TreeGrafter"/>
</dbReference>
<comment type="similarity">
    <text evidence="4">Belongs to the cyclophilin-type PPIase family.</text>
</comment>
<evidence type="ECO:0000259" key="5">
    <source>
        <dbReference type="PROSITE" id="PS50072"/>
    </source>
</evidence>
<keyword evidence="2 4" id="KW-0697">Rotamase</keyword>
<dbReference type="PANTHER" id="PTHR11071">
    <property type="entry name" value="PEPTIDYL-PROLYL CIS-TRANS ISOMERASE"/>
    <property type="match status" value="1"/>
</dbReference>
<name>A0AAD7MME9_9AGAR</name>
<evidence type="ECO:0000313" key="7">
    <source>
        <dbReference type="Proteomes" id="UP001215598"/>
    </source>
</evidence>
<dbReference type="Gene3D" id="2.40.100.10">
    <property type="entry name" value="Cyclophilin-like"/>
    <property type="match status" value="1"/>
</dbReference>
<evidence type="ECO:0000313" key="6">
    <source>
        <dbReference type="EMBL" id="KAJ7723771.1"/>
    </source>
</evidence>
<dbReference type="Pfam" id="PF00160">
    <property type="entry name" value="Pro_isomerase"/>
    <property type="match status" value="1"/>
</dbReference>
<dbReference type="SUPFAM" id="SSF50891">
    <property type="entry name" value="Cyclophilin-like"/>
    <property type="match status" value="1"/>
</dbReference>
<dbReference type="PROSITE" id="PS50072">
    <property type="entry name" value="CSA_PPIASE_2"/>
    <property type="match status" value="1"/>
</dbReference>
<comment type="catalytic activity">
    <reaction evidence="1 4">
        <text>[protein]-peptidylproline (omega=180) = [protein]-peptidylproline (omega=0)</text>
        <dbReference type="Rhea" id="RHEA:16237"/>
        <dbReference type="Rhea" id="RHEA-COMP:10747"/>
        <dbReference type="Rhea" id="RHEA-COMP:10748"/>
        <dbReference type="ChEBI" id="CHEBI:83833"/>
        <dbReference type="ChEBI" id="CHEBI:83834"/>
        <dbReference type="EC" id="5.2.1.8"/>
    </reaction>
</comment>
<organism evidence="6 7">
    <name type="scientific">Mycena metata</name>
    <dbReference type="NCBI Taxonomy" id="1033252"/>
    <lineage>
        <taxon>Eukaryota</taxon>
        <taxon>Fungi</taxon>
        <taxon>Dikarya</taxon>
        <taxon>Basidiomycota</taxon>
        <taxon>Agaricomycotina</taxon>
        <taxon>Agaricomycetes</taxon>
        <taxon>Agaricomycetidae</taxon>
        <taxon>Agaricales</taxon>
        <taxon>Marasmiineae</taxon>
        <taxon>Mycenaceae</taxon>
        <taxon>Mycena</taxon>
    </lineage>
</organism>
<evidence type="ECO:0000256" key="1">
    <source>
        <dbReference type="ARBA" id="ARBA00000971"/>
    </source>
</evidence>
<dbReference type="GO" id="GO:0003755">
    <property type="term" value="F:peptidyl-prolyl cis-trans isomerase activity"/>
    <property type="evidence" value="ECO:0007669"/>
    <property type="project" value="UniProtKB-UniRule"/>
</dbReference>
<comment type="function">
    <text evidence="4">PPIases accelerate the folding of proteins. It catalyzes the cis-trans isomerization of proline imidic peptide bonds in oligopeptides.</text>
</comment>
<dbReference type="EMBL" id="JARKIB010000208">
    <property type="protein sequence ID" value="KAJ7723771.1"/>
    <property type="molecule type" value="Genomic_DNA"/>
</dbReference>
<dbReference type="GO" id="GO:0016018">
    <property type="term" value="F:cyclosporin A binding"/>
    <property type="evidence" value="ECO:0007669"/>
    <property type="project" value="TreeGrafter"/>
</dbReference>
<accession>A0AAD7MME9</accession>
<keyword evidence="3 4" id="KW-0413">Isomerase</keyword>
<dbReference type="InterPro" id="IPR002130">
    <property type="entry name" value="Cyclophilin-type_PPIase_dom"/>
</dbReference>
<keyword evidence="7" id="KW-1185">Reference proteome</keyword>
<gene>
    <name evidence="6" type="ORF">B0H16DRAFT_331551</name>
</gene>
<comment type="caution">
    <text evidence="6">The sequence shown here is derived from an EMBL/GenBank/DDBJ whole genome shotgun (WGS) entry which is preliminary data.</text>
</comment>
<feature type="domain" description="PPIase cyclophilin-type" evidence="5">
    <location>
        <begin position="75"/>
        <end position="245"/>
    </location>
</feature>
<dbReference type="Proteomes" id="UP001215598">
    <property type="component" value="Unassembled WGS sequence"/>
</dbReference>